<dbReference type="Gene3D" id="3.30.2180.10">
    <property type="entry name" value="ATP12-like"/>
    <property type="match status" value="1"/>
</dbReference>
<comment type="caution">
    <text evidence="5">The sequence shown here is derived from an EMBL/GenBank/DDBJ whole genome shotgun (WGS) entry which is preliminary data.</text>
</comment>
<accession>A0A512JEU4</accession>
<keyword evidence="3" id="KW-0143">Chaperone</keyword>
<dbReference type="Gene3D" id="1.10.3580.10">
    <property type="entry name" value="ATP12 ATPase"/>
    <property type="match status" value="1"/>
</dbReference>
<sequence>MASGAEIAYGPPMTDPKNDATRDWLGEPGEIKPPDPHAIARGHGKPVLPKRFYKEAGFSETEAGFGLTLDGRPARTPARNLLRLPTRALAERVAAEWQAQAEVIDPAKMPLTRLANSAIDGVAERRDEVAADLGAYAGTDLVAYRASDPPRLIAAQSEAWDPIVDWARDALGARLVLSEGVMHVTQPDETVAAIRAEIGRVDGTFRLAALHAMTTLTGSLLIALAVLHGRLTAEQAWAAAHVDETFQASVWGSDAEAEARLVTRKAEFEAAAATAALA</sequence>
<keyword evidence="6" id="KW-1185">Reference proteome</keyword>
<gene>
    <name evidence="5" type="ORF">MGN01_03090</name>
</gene>
<feature type="region of interest" description="Disordered" evidence="4">
    <location>
        <begin position="1"/>
        <end position="44"/>
    </location>
</feature>
<dbReference type="AlphaFoldDB" id="A0A512JEU4"/>
<comment type="similarity">
    <text evidence="1">Belongs to the ATP12 family.</text>
</comment>
<keyword evidence="2" id="KW-0809">Transit peptide</keyword>
<reference evidence="5 6" key="1">
    <citation type="submission" date="2019-07" db="EMBL/GenBank/DDBJ databases">
        <title>Whole genome shotgun sequence of Methylobacterium gnaphalii NBRC 107716.</title>
        <authorList>
            <person name="Hosoyama A."/>
            <person name="Uohara A."/>
            <person name="Ohji S."/>
            <person name="Ichikawa N."/>
        </authorList>
    </citation>
    <scope>NUCLEOTIDE SEQUENCE [LARGE SCALE GENOMIC DNA]</scope>
    <source>
        <strain evidence="5 6">NBRC 107716</strain>
    </source>
</reference>
<name>A0A512JEU4_9HYPH</name>
<dbReference type="PANTHER" id="PTHR21013:SF10">
    <property type="entry name" value="ATP SYNTHASE MITOCHONDRIAL F1 COMPLEX ASSEMBLY FACTOR 2"/>
    <property type="match status" value="1"/>
</dbReference>
<evidence type="ECO:0000313" key="5">
    <source>
        <dbReference type="EMBL" id="GEP08464.1"/>
    </source>
</evidence>
<evidence type="ECO:0000256" key="4">
    <source>
        <dbReference type="SAM" id="MobiDB-lite"/>
    </source>
</evidence>
<dbReference type="PANTHER" id="PTHR21013">
    <property type="entry name" value="ATP SYNTHASE MITOCHONDRIAL F1 COMPLEX ASSEMBLY FACTOR 2/ATP12 PROTEIN, MITOCHONDRIAL PRECURSOR"/>
    <property type="match status" value="1"/>
</dbReference>
<evidence type="ECO:0000256" key="2">
    <source>
        <dbReference type="ARBA" id="ARBA00022946"/>
    </source>
</evidence>
<dbReference type="Pfam" id="PF07542">
    <property type="entry name" value="ATP12"/>
    <property type="match status" value="1"/>
</dbReference>
<protein>
    <submittedName>
        <fullName evidence="5">ATPase</fullName>
    </submittedName>
</protein>
<dbReference type="InterPro" id="IPR042272">
    <property type="entry name" value="ATP12_ATP_synth-F1-assembly_N"/>
</dbReference>
<dbReference type="EMBL" id="BJZV01000001">
    <property type="protein sequence ID" value="GEP08464.1"/>
    <property type="molecule type" value="Genomic_DNA"/>
</dbReference>
<dbReference type="InterPro" id="IPR023335">
    <property type="entry name" value="ATP12_ortho_dom_sf"/>
</dbReference>
<organism evidence="5 6">
    <name type="scientific">Methylobacterium gnaphalii</name>
    <dbReference type="NCBI Taxonomy" id="1010610"/>
    <lineage>
        <taxon>Bacteria</taxon>
        <taxon>Pseudomonadati</taxon>
        <taxon>Pseudomonadota</taxon>
        <taxon>Alphaproteobacteria</taxon>
        <taxon>Hyphomicrobiales</taxon>
        <taxon>Methylobacteriaceae</taxon>
        <taxon>Methylobacterium</taxon>
    </lineage>
</organism>
<feature type="compositionally biased region" description="Basic and acidic residues" evidence="4">
    <location>
        <begin position="16"/>
        <end position="35"/>
    </location>
</feature>
<dbReference type="InterPro" id="IPR011419">
    <property type="entry name" value="ATP12_ATP_synth-F1-assembly"/>
</dbReference>
<evidence type="ECO:0000256" key="3">
    <source>
        <dbReference type="ARBA" id="ARBA00023186"/>
    </source>
</evidence>
<proteinExistence type="inferred from homology"/>
<dbReference type="SUPFAM" id="SSF160909">
    <property type="entry name" value="ATP12-like"/>
    <property type="match status" value="1"/>
</dbReference>
<evidence type="ECO:0000313" key="6">
    <source>
        <dbReference type="Proteomes" id="UP000321750"/>
    </source>
</evidence>
<evidence type="ECO:0000256" key="1">
    <source>
        <dbReference type="ARBA" id="ARBA00008231"/>
    </source>
</evidence>
<dbReference type="GO" id="GO:0043461">
    <property type="term" value="P:proton-transporting ATP synthase complex assembly"/>
    <property type="evidence" value="ECO:0007669"/>
    <property type="project" value="InterPro"/>
</dbReference>
<dbReference type="Proteomes" id="UP000321750">
    <property type="component" value="Unassembled WGS sequence"/>
</dbReference>